<dbReference type="Proteomes" id="UP000077405">
    <property type="component" value="Plasmid pYZ6"/>
</dbReference>
<feature type="transmembrane region" description="Helical" evidence="5">
    <location>
        <begin position="265"/>
        <end position="284"/>
    </location>
</feature>
<feature type="transmembrane region" description="Helical" evidence="5">
    <location>
        <begin position="357"/>
        <end position="374"/>
    </location>
</feature>
<evidence type="ECO:0000256" key="5">
    <source>
        <dbReference type="SAM" id="Phobius"/>
    </source>
</evidence>
<feature type="domain" description="Major facilitator superfamily (MFS) profile" evidence="6">
    <location>
        <begin position="199"/>
        <end position="415"/>
    </location>
</feature>
<feature type="transmembrane region" description="Helical" evidence="5">
    <location>
        <begin position="202"/>
        <end position="224"/>
    </location>
</feature>
<evidence type="ECO:0000313" key="8">
    <source>
        <dbReference type="Proteomes" id="UP000077405"/>
    </source>
</evidence>
<feature type="transmembrane region" description="Helical" evidence="5">
    <location>
        <begin position="73"/>
        <end position="92"/>
    </location>
</feature>
<evidence type="ECO:0000256" key="2">
    <source>
        <dbReference type="ARBA" id="ARBA00022989"/>
    </source>
</evidence>
<dbReference type="GO" id="GO:0022857">
    <property type="term" value="F:transmembrane transporter activity"/>
    <property type="evidence" value="ECO:0007669"/>
    <property type="project" value="InterPro"/>
</dbReference>
<dbReference type="InterPro" id="IPR011701">
    <property type="entry name" value="MFS"/>
</dbReference>
<dbReference type="PANTHER" id="PTHR23521:SF3">
    <property type="entry name" value="MFS TRANSPORTER"/>
    <property type="match status" value="1"/>
</dbReference>
<dbReference type="Pfam" id="PF07690">
    <property type="entry name" value="MFS_1"/>
    <property type="match status" value="1"/>
</dbReference>
<keyword evidence="1 5" id="KW-0812">Transmembrane</keyword>
<keyword evidence="3 5" id="KW-0472">Membrane</keyword>
<sequence length="415" mass="42977">MTSVARSVASLLLGVAFLMLGNGALSTLIGLRLSATESGPTAVGLITAAFYAGLTLGSLYAHRVIARVGHIRSFSAFASIVSVSALAHALFVDVPFWALLRLAQGFCMAGLYMCIESWLNGTATNESRGQMLSAYMVTLYGASGIGQQLLRLDDEAGVRIFMIVSILMSLALVPVALTRTTPPQLPKVSSFGVRRLYESSPLGVAGVFISGAITGSIYGLAPVFGAASSFGVSGTALFMSALILGGMALQWPLGKLSDRFDRRTVIIGLSAALSLTSLGMIAAAGMDQPLALMLVAPLFGGLSFTLYPVCLAHTNDYVRREDLVSASGGLILANSIGAIIGPPLASAMMSAGGPEGLFAFIAGGALCATLYGLWRTRVRPPLPAEAQAAFRALPQTTPTVGPLDPLGPLKPPLPQ</sequence>
<name>A0A2R4VX62_9PROT</name>
<dbReference type="PROSITE" id="PS50850">
    <property type="entry name" value="MFS"/>
    <property type="match status" value="1"/>
</dbReference>
<dbReference type="InterPro" id="IPR047200">
    <property type="entry name" value="MFS_YcaD-like"/>
</dbReference>
<feature type="transmembrane region" description="Helical" evidence="5">
    <location>
        <begin position="131"/>
        <end position="150"/>
    </location>
</feature>
<dbReference type="AlphaFoldDB" id="A0A2R4VX62"/>
<organism evidence="7 8">
    <name type="scientific">Azospirillum humicireducens</name>
    <dbReference type="NCBI Taxonomy" id="1226968"/>
    <lineage>
        <taxon>Bacteria</taxon>
        <taxon>Pseudomonadati</taxon>
        <taxon>Pseudomonadota</taxon>
        <taxon>Alphaproteobacteria</taxon>
        <taxon>Rhodospirillales</taxon>
        <taxon>Azospirillaceae</taxon>
        <taxon>Azospirillum</taxon>
    </lineage>
</organism>
<dbReference type="KEGG" id="ahu:A6A40_28955"/>
<dbReference type="InterPro" id="IPR036259">
    <property type="entry name" value="MFS_trans_sf"/>
</dbReference>
<dbReference type="RefSeq" id="WP_108549262.1">
    <property type="nucleotide sequence ID" value="NZ_CP028907.1"/>
</dbReference>
<gene>
    <name evidence="7" type="ORF">A6A40_28955</name>
</gene>
<dbReference type="OrthoDB" id="9810614at2"/>
<reference evidence="7 8" key="1">
    <citation type="submission" date="2018-04" db="EMBL/GenBank/DDBJ databases">
        <title>Complete genome sequence of the nitrogen-fixing bacterium Azospirillum humicireducens type strain SgZ-5.</title>
        <authorList>
            <person name="Yu Z."/>
        </authorList>
    </citation>
    <scope>NUCLEOTIDE SEQUENCE [LARGE SCALE GENOMIC DNA]</scope>
    <source>
        <strain evidence="7 8">SgZ-5</strain>
        <plasmid evidence="7 8">pYZ6</plasmid>
    </source>
</reference>
<geneLocation type="plasmid" evidence="7 8">
    <name>pYZ6</name>
</geneLocation>
<feature type="transmembrane region" description="Helical" evidence="5">
    <location>
        <begin position="290"/>
        <end position="311"/>
    </location>
</feature>
<dbReference type="Gene3D" id="1.20.1250.20">
    <property type="entry name" value="MFS general substrate transporter like domains"/>
    <property type="match status" value="2"/>
</dbReference>
<keyword evidence="7" id="KW-0614">Plasmid</keyword>
<keyword evidence="8" id="KW-1185">Reference proteome</keyword>
<evidence type="ECO:0000259" key="6">
    <source>
        <dbReference type="PROSITE" id="PS50850"/>
    </source>
</evidence>
<feature type="transmembrane region" description="Helical" evidence="5">
    <location>
        <begin position="98"/>
        <end position="119"/>
    </location>
</feature>
<dbReference type="InterPro" id="IPR020846">
    <property type="entry name" value="MFS_dom"/>
</dbReference>
<accession>A0A2R4VX62</accession>
<feature type="transmembrane region" description="Helical" evidence="5">
    <location>
        <begin position="323"/>
        <end position="345"/>
    </location>
</feature>
<dbReference type="PANTHER" id="PTHR23521">
    <property type="entry name" value="TRANSPORTER MFS SUPERFAMILY"/>
    <property type="match status" value="1"/>
</dbReference>
<feature type="transmembrane region" description="Helical" evidence="5">
    <location>
        <begin position="156"/>
        <end position="177"/>
    </location>
</feature>
<evidence type="ECO:0000313" key="7">
    <source>
        <dbReference type="EMBL" id="AWB09019.1"/>
    </source>
</evidence>
<evidence type="ECO:0000256" key="3">
    <source>
        <dbReference type="ARBA" id="ARBA00023136"/>
    </source>
</evidence>
<dbReference type="SUPFAM" id="SSF103473">
    <property type="entry name" value="MFS general substrate transporter"/>
    <property type="match status" value="1"/>
</dbReference>
<feature type="transmembrane region" description="Helical" evidence="5">
    <location>
        <begin position="230"/>
        <end position="253"/>
    </location>
</feature>
<evidence type="ECO:0000256" key="4">
    <source>
        <dbReference type="SAM" id="MobiDB-lite"/>
    </source>
</evidence>
<dbReference type="CDD" id="cd17477">
    <property type="entry name" value="MFS_YcaD_like"/>
    <property type="match status" value="1"/>
</dbReference>
<feature type="region of interest" description="Disordered" evidence="4">
    <location>
        <begin position="396"/>
        <end position="415"/>
    </location>
</feature>
<proteinExistence type="predicted"/>
<protein>
    <submittedName>
        <fullName evidence="7">MFS transporter</fullName>
    </submittedName>
</protein>
<feature type="transmembrane region" description="Helical" evidence="5">
    <location>
        <begin position="42"/>
        <end position="61"/>
    </location>
</feature>
<dbReference type="GO" id="GO:0005886">
    <property type="term" value="C:plasma membrane"/>
    <property type="evidence" value="ECO:0007669"/>
    <property type="project" value="TreeGrafter"/>
</dbReference>
<keyword evidence="2 5" id="KW-1133">Transmembrane helix</keyword>
<evidence type="ECO:0000256" key="1">
    <source>
        <dbReference type="ARBA" id="ARBA00022692"/>
    </source>
</evidence>
<dbReference type="EMBL" id="CP028907">
    <property type="protein sequence ID" value="AWB09019.1"/>
    <property type="molecule type" value="Genomic_DNA"/>
</dbReference>